<dbReference type="GO" id="GO:0000981">
    <property type="term" value="F:DNA-binding transcription factor activity, RNA polymerase II-specific"/>
    <property type="evidence" value="ECO:0007669"/>
    <property type="project" value="InterPro"/>
</dbReference>
<feature type="compositionally biased region" description="Polar residues" evidence="2">
    <location>
        <begin position="362"/>
        <end position="378"/>
    </location>
</feature>
<dbReference type="Gene3D" id="4.10.240.10">
    <property type="entry name" value="Zn(2)-C6 fungal-type DNA-binding domain"/>
    <property type="match status" value="1"/>
</dbReference>
<dbReference type="SUPFAM" id="SSF57701">
    <property type="entry name" value="Zn2/Cys6 DNA-binding domain"/>
    <property type="match status" value="1"/>
</dbReference>
<name>A0A135RVP3_9PEZI</name>
<evidence type="ECO:0000259" key="3">
    <source>
        <dbReference type="PROSITE" id="PS50048"/>
    </source>
</evidence>
<dbReference type="AlphaFoldDB" id="A0A135RVP3"/>
<evidence type="ECO:0000313" key="5">
    <source>
        <dbReference type="Proteomes" id="UP000070121"/>
    </source>
</evidence>
<dbReference type="PROSITE" id="PS50048">
    <property type="entry name" value="ZN2_CY6_FUNGAL_2"/>
    <property type="match status" value="1"/>
</dbReference>
<feature type="domain" description="Zn(2)-C6 fungal-type" evidence="3">
    <location>
        <begin position="8"/>
        <end position="40"/>
    </location>
</feature>
<dbReference type="Pfam" id="PF00172">
    <property type="entry name" value="Zn_clus"/>
    <property type="match status" value="1"/>
</dbReference>
<proteinExistence type="predicted"/>
<dbReference type="GO" id="GO:0008270">
    <property type="term" value="F:zinc ion binding"/>
    <property type="evidence" value="ECO:0007669"/>
    <property type="project" value="InterPro"/>
</dbReference>
<feature type="region of interest" description="Disordered" evidence="2">
    <location>
        <begin position="344"/>
        <end position="384"/>
    </location>
</feature>
<organism evidence="4 5">
    <name type="scientific">Colletotrichum salicis</name>
    <dbReference type="NCBI Taxonomy" id="1209931"/>
    <lineage>
        <taxon>Eukaryota</taxon>
        <taxon>Fungi</taxon>
        <taxon>Dikarya</taxon>
        <taxon>Ascomycota</taxon>
        <taxon>Pezizomycotina</taxon>
        <taxon>Sordariomycetes</taxon>
        <taxon>Hypocreomycetidae</taxon>
        <taxon>Glomerellales</taxon>
        <taxon>Glomerellaceae</taxon>
        <taxon>Colletotrichum</taxon>
        <taxon>Colletotrichum acutatum species complex</taxon>
    </lineage>
</organism>
<dbReference type="EMBL" id="JFFI01002660">
    <property type="protein sequence ID" value="KXH27618.1"/>
    <property type="molecule type" value="Genomic_DNA"/>
</dbReference>
<sequence>MLFSQRSACDRCRALKSRCSRESGAAKCERCQRLQIDCFYSPPRRMGRPAKKRLNPETAQSTPSTTFRRSSTMSSNTTIQTITSPPEVLPSNVHDASDFQQYGLGIIPSHPEEDGSWTGNFGDPLLGLLQSNDTKLMSTEWMDTDTLGFLAHQDDSLVTQTRDMPLTPPTTIGSLPHNTEDNWIAGCDHPSEFSHAESFAGDTMPPSPETTIRSSESAAQRLMDLQSLLFSRHITRAQDADGLTTLINTTVHSTETLIDVVESLPQLRPSVEGRRSTSPPSCWTGAPDTSGFATQAAAPQLLKELQHPPNLTLIISLFMTNYLLLLDSYEELLGALRGRLQCSRQSQRPSPGSDFSLAQPFLGSSTPSGSLNKFNVNADSAPFP</sequence>
<gene>
    <name evidence="4" type="ORF">CSAL01_00785</name>
</gene>
<dbReference type="CDD" id="cd00067">
    <property type="entry name" value="GAL4"/>
    <property type="match status" value="1"/>
</dbReference>
<dbReference type="InterPro" id="IPR036864">
    <property type="entry name" value="Zn2-C6_fun-type_DNA-bd_sf"/>
</dbReference>
<feature type="region of interest" description="Disordered" evidence="2">
    <location>
        <begin position="45"/>
        <end position="93"/>
    </location>
</feature>
<accession>A0A135RVP3</accession>
<evidence type="ECO:0000313" key="4">
    <source>
        <dbReference type="EMBL" id="KXH27618.1"/>
    </source>
</evidence>
<keyword evidence="1" id="KW-0539">Nucleus</keyword>
<protein>
    <recommendedName>
        <fullName evidence="3">Zn(2)-C6 fungal-type domain-containing protein</fullName>
    </recommendedName>
</protein>
<comment type="caution">
    <text evidence="4">The sequence shown here is derived from an EMBL/GenBank/DDBJ whole genome shotgun (WGS) entry which is preliminary data.</text>
</comment>
<dbReference type="SMART" id="SM00066">
    <property type="entry name" value="GAL4"/>
    <property type="match status" value="1"/>
</dbReference>
<keyword evidence="5" id="KW-1185">Reference proteome</keyword>
<dbReference type="STRING" id="1209931.A0A135RVP3"/>
<feature type="compositionally biased region" description="Low complexity" evidence="2">
    <location>
        <begin position="61"/>
        <end position="78"/>
    </location>
</feature>
<dbReference type="PROSITE" id="PS00463">
    <property type="entry name" value="ZN2_CY6_FUNGAL_1"/>
    <property type="match status" value="1"/>
</dbReference>
<dbReference type="InterPro" id="IPR001138">
    <property type="entry name" value="Zn2Cys6_DnaBD"/>
</dbReference>
<dbReference type="InterPro" id="IPR050797">
    <property type="entry name" value="Carb_Metab_Trans_Reg"/>
</dbReference>
<dbReference type="Proteomes" id="UP000070121">
    <property type="component" value="Unassembled WGS sequence"/>
</dbReference>
<reference evidence="4 5" key="1">
    <citation type="submission" date="2014-02" db="EMBL/GenBank/DDBJ databases">
        <title>The genome sequence of Colletotrichum salicis CBS 607.94.</title>
        <authorList>
            <person name="Baroncelli R."/>
            <person name="Thon M.R."/>
        </authorList>
    </citation>
    <scope>NUCLEOTIDE SEQUENCE [LARGE SCALE GENOMIC DNA]</scope>
    <source>
        <strain evidence="4 5">CBS 607.94</strain>
    </source>
</reference>
<evidence type="ECO:0000256" key="1">
    <source>
        <dbReference type="ARBA" id="ARBA00023242"/>
    </source>
</evidence>
<dbReference type="PANTHER" id="PTHR31668">
    <property type="entry name" value="GLUCOSE TRANSPORT TRANSCRIPTION REGULATOR RGT1-RELATED-RELATED"/>
    <property type="match status" value="1"/>
</dbReference>
<evidence type="ECO:0000256" key="2">
    <source>
        <dbReference type="SAM" id="MobiDB-lite"/>
    </source>
</evidence>
<dbReference type="OrthoDB" id="4222821at2759"/>